<protein>
    <submittedName>
        <fullName evidence="10">Xanthine/uracil/vitamin C permease</fullName>
    </submittedName>
</protein>
<keyword evidence="6 8" id="KW-1133">Transmembrane helix</keyword>
<evidence type="ECO:0000256" key="8">
    <source>
        <dbReference type="PIRNR" id="PIRNR005353"/>
    </source>
</evidence>
<keyword evidence="7 8" id="KW-0472">Membrane</keyword>
<evidence type="ECO:0000256" key="4">
    <source>
        <dbReference type="ARBA" id="ARBA00022475"/>
    </source>
</evidence>
<feature type="transmembrane region" description="Helical" evidence="9">
    <location>
        <begin position="344"/>
        <end position="364"/>
    </location>
</feature>
<comment type="subcellular location">
    <subcellularLocation>
        <location evidence="1 8">Cell membrane</location>
        <topology evidence="1 8">Multi-pass membrane protein</topology>
    </subcellularLocation>
</comment>
<dbReference type="EMBL" id="AOID01000032">
    <property type="protein sequence ID" value="ELY66971.1"/>
    <property type="molecule type" value="Genomic_DNA"/>
</dbReference>
<feature type="transmembrane region" description="Helical" evidence="9">
    <location>
        <begin position="206"/>
        <end position="229"/>
    </location>
</feature>
<gene>
    <name evidence="10" type="ORF">C489_12047</name>
</gene>
<keyword evidence="5 8" id="KW-0812">Transmembrane</keyword>
<accession>L9XZW0</accession>
<feature type="transmembrane region" description="Helical" evidence="9">
    <location>
        <begin position="371"/>
        <end position="388"/>
    </location>
</feature>
<feature type="transmembrane region" description="Helical" evidence="9">
    <location>
        <begin position="62"/>
        <end position="81"/>
    </location>
</feature>
<evidence type="ECO:0000256" key="7">
    <source>
        <dbReference type="ARBA" id="ARBA00023136"/>
    </source>
</evidence>
<dbReference type="OrthoDB" id="27788at2157"/>
<organism evidence="10 11">
    <name type="scientific">Natrinema versiforme JCM 10478</name>
    <dbReference type="NCBI Taxonomy" id="1227496"/>
    <lineage>
        <taxon>Archaea</taxon>
        <taxon>Methanobacteriati</taxon>
        <taxon>Methanobacteriota</taxon>
        <taxon>Stenosarchaea group</taxon>
        <taxon>Halobacteria</taxon>
        <taxon>Halobacteriales</taxon>
        <taxon>Natrialbaceae</taxon>
        <taxon>Natrinema</taxon>
    </lineage>
</organism>
<dbReference type="InterPro" id="IPR006043">
    <property type="entry name" value="NCS2"/>
</dbReference>
<feature type="transmembrane region" description="Helical" evidence="9">
    <location>
        <begin position="408"/>
        <end position="429"/>
    </location>
</feature>
<keyword evidence="11" id="KW-1185">Reference proteome</keyword>
<evidence type="ECO:0000256" key="5">
    <source>
        <dbReference type="ARBA" id="ARBA00022692"/>
    </source>
</evidence>
<keyword evidence="3 8" id="KW-0813">Transport</keyword>
<comment type="caution">
    <text evidence="10">The sequence shown here is derived from an EMBL/GenBank/DDBJ whole genome shotgun (WGS) entry which is preliminary data.</text>
</comment>
<dbReference type="PANTHER" id="PTHR43337:SF1">
    <property type="entry name" value="XANTHINE_URACIL PERMEASE C887.17-RELATED"/>
    <property type="match status" value="1"/>
</dbReference>
<feature type="transmembrane region" description="Helical" evidence="9">
    <location>
        <begin position="310"/>
        <end position="332"/>
    </location>
</feature>
<dbReference type="Pfam" id="PF00860">
    <property type="entry name" value="Xan_ur_permease"/>
    <property type="match status" value="1"/>
</dbReference>
<dbReference type="AlphaFoldDB" id="L9XZW0"/>
<proteinExistence type="inferred from homology"/>
<dbReference type="STRING" id="1227496.C489_12047"/>
<dbReference type="GO" id="GO:0005345">
    <property type="term" value="F:purine nucleobase transmembrane transporter activity"/>
    <property type="evidence" value="ECO:0007669"/>
    <property type="project" value="TreeGrafter"/>
</dbReference>
<feature type="transmembrane region" description="Helical" evidence="9">
    <location>
        <begin position="266"/>
        <end position="290"/>
    </location>
</feature>
<evidence type="ECO:0000256" key="1">
    <source>
        <dbReference type="ARBA" id="ARBA00004651"/>
    </source>
</evidence>
<dbReference type="PANTHER" id="PTHR43337">
    <property type="entry name" value="XANTHINE/URACIL PERMEASE C887.17-RELATED"/>
    <property type="match status" value="1"/>
</dbReference>
<sequence>MGAIETLATFFGFDEHDTDLETESIAGVTTFLAMSYIIVVNPNILGEAIALEGYSSGEVTQMITVATILSSAVAIFVMAFWANRPFGLAPGMGLNAFFAYTVVLSLGVPWQVALAAVFVEGIVFILLTAVGARRYIIELFPEPVKFAVGAGIGVYLLFLGLQEMQIVVADPETLVTMGNVATSAVAALSVVGLALMLILHARGVRGAIVIGILATAAAGWLLTALGVVAPGTLTPQESIVTNVQYDFTPLVAGFIDGLGMITDDPLVFVLVVFTFFFVDFFDTAGTLIGVSQIGGFLDENGDLPEIEKPLMADAIGTTVGAMIGTSTVTTYIESSTGVEEGGRTGFTALVVGLLFLLSLLLVPLISAIPQYASYLALVVVGIIMLQGVTDIDWQHPAWAISGGLTITVMPMTASISNGLAAGIMSYPLVKASMGEADDVSLGQWALAAAFILYFAVFFAVDAQMLSF</sequence>
<feature type="transmembrane region" description="Helical" evidence="9">
    <location>
        <begin position="88"/>
        <end position="106"/>
    </location>
</feature>
<evidence type="ECO:0000256" key="6">
    <source>
        <dbReference type="ARBA" id="ARBA00022989"/>
    </source>
</evidence>
<dbReference type="InterPro" id="IPR026033">
    <property type="entry name" value="Azg-like_bact_archaea"/>
</dbReference>
<dbReference type="PATRIC" id="fig|1227496.3.peg.2439"/>
<evidence type="ECO:0000313" key="11">
    <source>
        <dbReference type="Proteomes" id="UP000011632"/>
    </source>
</evidence>
<dbReference type="RefSeq" id="WP_006431502.1">
    <property type="nucleotide sequence ID" value="NZ_AOID01000032.1"/>
</dbReference>
<dbReference type="InterPro" id="IPR045018">
    <property type="entry name" value="Azg-like"/>
</dbReference>
<feature type="transmembrane region" description="Helical" evidence="9">
    <location>
        <begin position="441"/>
        <end position="460"/>
    </location>
</feature>
<evidence type="ECO:0000256" key="3">
    <source>
        <dbReference type="ARBA" id="ARBA00022448"/>
    </source>
</evidence>
<feature type="transmembrane region" description="Helical" evidence="9">
    <location>
        <begin position="181"/>
        <end position="199"/>
    </location>
</feature>
<evidence type="ECO:0000256" key="9">
    <source>
        <dbReference type="SAM" id="Phobius"/>
    </source>
</evidence>
<dbReference type="PIRSF" id="PIRSF005353">
    <property type="entry name" value="PbuG"/>
    <property type="match status" value="1"/>
</dbReference>
<dbReference type="GO" id="GO:0005886">
    <property type="term" value="C:plasma membrane"/>
    <property type="evidence" value="ECO:0007669"/>
    <property type="project" value="UniProtKB-SubCell"/>
</dbReference>
<name>L9XZW0_9EURY</name>
<reference evidence="10 11" key="1">
    <citation type="journal article" date="2014" name="PLoS Genet.">
        <title>Phylogenetically driven sequencing of extremely halophilic archaea reveals strategies for static and dynamic osmo-response.</title>
        <authorList>
            <person name="Becker E.A."/>
            <person name="Seitzer P.M."/>
            <person name="Tritt A."/>
            <person name="Larsen D."/>
            <person name="Krusor M."/>
            <person name="Yao A.I."/>
            <person name="Wu D."/>
            <person name="Madern D."/>
            <person name="Eisen J.A."/>
            <person name="Darling A.E."/>
            <person name="Facciotti M.T."/>
        </authorList>
    </citation>
    <scope>NUCLEOTIDE SEQUENCE [LARGE SCALE GENOMIC DNA]</scope>
    <source>
        <strain evidence="10 11">JCM 10478</strain>
    </source>
</reference>
<evidence type="ECO:0000256" key="2">
    <source>
        <dbReference type="ARBA" id="ARBA00005697"/>
    </source>
</evidence>
<dbReference type="Proteomes" id="UP000011632">
    <property type="component" value="Unassembled WGS sequence"/>
</dbReference>
<evidence type="ECO:0000313" key="10">
    <source>
        <dbReference type="EMBL" id="ELY66971.1"/>
    </source>
</evidence>
<feature type="transmembrane region" description="Helical" evidence="9">
    <location>
        <begin position="112"/>
        <end position="132"/>
    </location>
</feature>
<comment type="similarity">
    <text evidence="2 8">Belongs to the nucleobase:cation symporter-2 (NCS2) (TC 2.A.40) family. Azg-like subfamily.</text>
</comment>
<keyword evidence="4 8" id="KW-1003">Cell membrane</keyword>
<feature type="transmembrane region" description="Helical" evidence="9">
    <location>
        <begin position="144"/>
        <end position="161"/>
    </location>
</feature>